<dbReference type="SUPFAM" id="SSF49899">
    <property type="entry name" value="Concanavalin A-like lectins/glucanases"/>
    <property type="match status" value="1"/>
</dbReference>
<evidence type="ECO:0000256" key="7">
    <source>
        <dbReference type="RuleBase" id="RU361163"/>
    </source>
</evidence>
<dbReference type="AlphaFoldDB" id="A0A135LA80"/>
<dbReference type="GO" id="GO:0000272">
    <property type="term" value="P:polysaccharide catabolic process"/>
    <property type="evidence" value="ECO:0007669"/>
    <property type="project" value="UniProtKB-KW"/>
</dbReference>
<comment type="similarity">
    <text evidence="1 7">Belongs to the glycosyl hydrolase 12 (cellulase H) family.</text>
</comment>
<evidence type="ECO:0000256" key="3">
    <source>
        <dbReference type="ARBA" id="ARBA00037012"/>
    </source>
</evidence>
<evidence type="ECO:0000256" key="1">
    <source>
        <dbReference type="ARBA" id="ARBA00005519"/>
    </source>
</evidence>
<accession>A0A135LA80</accession>
<dbReference type="InterPro" id="IPR002594">
    <property type="entry name" value="GH12"/>
</dbReference>
<feature type="region of interest" description="Disordered" evidence="8">
    <location>
        <begin position="37"/>
        <end position="70"/>
    </location>
</feature>
<evidence type="ECO:0000313" key="11">
    <source>
        <dbReference type="Proteomes" id="UP000070168"/>
    </source>
</evidence>
<keyword evidence="7" id="KW-0119">Carbohydrate metabolism</keyword>
<evidence type="ECO:0000256" key="6">
    <source>
        <dbReference type="ARBA" id="ARBA00043018"/>
    </source>
</evidence>
<dbReference type="PANTHER" id="PTHR34002:SF9">
    <property type="entry name" value="XYLOGLUCAN-SPECIFIC ENDO-BETA-1,4-GLUCANASE A"/>
    <property type="match status" value="1"/>
</dbReference>
<proteinExistence type="inferred from homology"/>
<dbReference type="Pfam" id="PF01670">
    <property type="entry name" value="Glyco_hydro_12"/>
    <property type="match status" value="1"/>
</dbReference>
<evidence type="ECO:0000256" key="2">
    <source>
        <dbReference type="ARBA" id="ARBA00022729"/>
    </source>
</evidence>
<dbReference type="InterPro" id="IPR013320">
    <property type="entry name" value="ConA-like_dom_sf"/>
</dbReference>
<dbReference type="GeneID" id="63707659"/>
<evidence type="ECO:0000256" key="4">
    <source>
        <dbReference type="ARBA" id="ARBA00038882"/>
    </source>
</evidence>
<comment type="catalytic activity">
    <reaction evidence="3">
        <text>xyloglucan + H2O = xyloglucan oligosaccharides.</text>
        <dbReference type="EC" id="3.2.1.151"/>
    </reaction>
</comment>
<keyword evidence="7 10" id="KW-0378">Hydrolase</keyword>
<evidence type="ECO:0000256" key="8">
    <source>
        <dbReference type="SAM" id="MobiDB-lite"/>
    </source>
</evidence>
<keyword evidence="9" id="KW-1133">Transmembrane helix</keyword>
<evidence type="ECO:0000256" key="9">
    <source>
        <dbReference type="SAM" id="Phobius"/>
    </source>
</evidence>
<dbReference type="STRING" id="5078.A0A135LA80"/>
<dbReference type="GO" id="GO:0008810">
    <property type="term" value="F:cellulase activity"/>
    <property type="evidence" value="ECO:0007669"/>
    <property type="project" value="InterPro"/>
</dbReference>
<comment type="caution">
    <text evidence="10">The sequence shown here is derived from an EMBL/GenBank/DDBJ whole genome shotgun (WGS) entry which is preliminary data.</text>
</comment>
<sequence>MVFGIGLLVNAILIAIPVGGSVGALMGLDAHRAATGQKPLFTGDNDDGIDTGKGKGGGSTGGGGNGHTITNNGVEHTMYCDRSWGITPPSKTEQYTLNPNQWGVTSESTGNGLCMNITTLVNQTYAAQTAPEFSITWQFDPGPQDSPVHGYPNIRVDDVLPKEMDQISELNLDLHWTYGVGDKTAASTDTQALKQENLATNVAIDMFLDADAAKAKNGTEAKFEVMVWFWMSSVTAQPHGWGRPITTRILQGTEFTLYTGQNQQKQHVLSWVPEGAVERFTGDIYPLITDLYNMEGADYPAKDDYLGSLSFGTEVYSVDKNVTFWAEKYKIDIKS</sequence>
<feature type="compositionally biased region" description="Gly residues" evidence="8">
    <location>
        <begin position="54"/>
        <end position="66"/>
    </location>
</feature>
<reference evidence="10 11" key="1">
    <citation type="journal article" date="2016" name="BMC Genomics">
        <title>Genome sequencing and secondary metabolism of the postharvest pathogen Penicillium griseofulvum.</title>
        <authorList>
            <person name="Banani H."/>
            <person name="Marcet-Houben M."/>
            <person name="Ballester A.R."/>
            <person name="Abbruscato P."/>
            <person name="Gonzalez-Candelas L."/>
            <person name="Gabaldon T."/>
            <person name="Spadaro D."/>
        </authorList>
    </citation>
    <scope>NUCLEOTIDE SEQUENCE [LARGE SCALE GENOMIC DNA]</scope>
    <source>
        <strain evidence="10 11">PG3</strain>
    </source>
</reference>
<protein>
    <recommendedName>
        <fullName evidence="4">xyloglucan-specific endo-beta-1,4-glucanase</fullName>
        <ecNumber evidence="4">3.2.1.151</ecNumber>
    </recommendedName>
    <alternativeName>
        <fullName evidence="5">Xyloglucanase A</fullName>
    </alternativeName>
    <alternativeName>
        <fullName evidence="6">Xyloglucanendohydrolase A</fullName>
    </alternativeName>
</protein>
<dbReference type="RefSeq" id="XP_040644326.1">
    <property type="nucleotide sequence ID" value="XM_040792359.1"/>
</dbReference>
<dbReference type="OrthoDB" id="89349at2759"/>
<dbReference type="InterPro" id="IPR013319">
    <property type="entry name" value="GH11/12"/>
</dbReference>
<gene>
    <name evidence="10" type="ORF">PGRI_046460</name>
</gene>
<dbReference type="OMA" id="FEVMVWF"/>
<keyword evidence="7" id="KW-0624">Polysaccharide degradation</keyword>
<name>A0A135LA80_PENPA</name>
<keyword evidence="9" id="KW-0812">Transmembrane</keyword>
<dbReference type="GO" id="GO:0033946">
    <property type="term" value="F:xyloglucan-specific endo-beta-1,4-glucanase activity"/>
    <property type="evidence" value="ECO:0007669"/>
    <property type="project" value="UniProtKB-EC"/>
</dbReference>
<dbReference type="Proteomes" id="UP000070168">
    <property type="component" value="Unassembled WGS sequence"/>
</dbReference>
<keyword evidence="9" id="KW-0472">Membrane</keyword>
<organism evidence="10 11">
    <name type="scientific">Penicillium patulum</name>
    <name type="common">Penicillium griseofulvum</name>
    <dbReference type="NCBI Taxonomy" id="5078"/>
    <lineage>
        <taxon>Eukaryota</taxon>
        <taxon>Fungi</taxon>
        <taxon>Dikarya</taxon>
        <taxon>Ascomycota</taxon>
        <taxon>Pezizomycotina</taxon>
        <taxon>Eurotiomycetes</taxon>
        <taxon>Eurotiomycetidae</taxon>
        <taxon>Eurotiales</taxon>
        <taxon>Aspergillaceae</taxon>
        <taxon>Penicillium</taxon>
    </lineage>
</organism>
<evidence type="ECO:0000313" key="10">
    <source>
        <dbReference type="EMBL" id="KXG45790.1"/>
    </source>
</evidence>
<dbReference type="EMBL" id="LHQR01000069">
    <property type="protein sequence ID" value="KXG45790.1"/>
    <property type="molecule type" value="Genomic_DNA"/>
</dbReference>
<dbReference type="EC" id="3.2.1.151" evidence="4"/>
<evidence type="ECO:0000256" key="5">
    <source>
        <dbReference type="ARBA" id="ARBA00041304"/>
    </source>
</evidence>
<keyword evidence="11" id="KW-1185">Reference proteome</keyword>
<keyword evidence="7" id="KW-0326">Glycosidase</keyword>
<feature type="transmembrane region" description="Helical" evidence="9">
    <location>
        <begin position="6"/>
        <end position="28"/>
    </location>
</feature>
<dbReference type="Gene3D" id="2.60.120.180">
    <property type="match status" value="1"/>
</dbReference>
<keyword evidence="2" id="KW-0732">Signal</keyword>
<dbReference type="PANTHER" id="PTHR34002">
    <property type="entry name" value="BLR1656 PROTEIN"/>
    <property type="match status" value="1"/>
</dbReference>